<evidence type="ECO:0000313" key="3">
    <source>
        <dbReference type="EMBL" id="GAW93388.1"/>
    </source>
</evidence>
<sequence>MEVKTKGITATVVFESSAVNRDEKLGENITSIKKLSRFNGTYSFMSRAFIRHHMFSTLNKLFEWKPAPVKMDQSVIQFSFPDANIVFYPELDLFGFMSTSPYSVTRKAPLGITKAISLEPWQGDMAFYANHDMVSRARRQGDESNPNPFSKEEHHSYYKVSFTLDLTRLGLHDLYFTKLPEELKKWVDNFSEVTVEDVSDRSIWKEKVEGLKWHKIENNGGLLGFVGIKEEKQVTLVRFLLSYGEYRKRIEQVLTVIKDGLTIHSSTEDYGMVPVFIAVAALKVPVPVFNSAVTIKDGGIDVVPVNKAVENSYIIKSWYWNNHTLPLIGTLNDKLNKWTGVKEIIETVGLKTED</sequence>
<dbReference type="RefSeq" id="WP_088554535.1">
    <property type="nucleotide sequence ID" value="NZ_BDGJ01000126.1"/>
</dbReference>
<comment type="function">
    <text evidence="2">CRISPR (clustered regularly interspaced short palindromic repeat) is an adaptive immune system that provides protection against mobile genetic elements (viruses, transposable elements and conjugative plasmids). CRISPR clusters contain spacers, sequences complementary to antecedent mobile elements, and target invading nucleic acids. CRISPR clusters are transcribed and processed into CRISPR RNA (crRNA).</text>
</comment>
<comment type="caution">
    <text evidence="3">The sequence shown here is derived from an EMBL/GenBank/DDBJ whole genome shotgun (WGS) entry which is preliminary data.</text>
</comment>
<dbReference type="InterPro" id="IPR010154">
    <property type="entry name" value="CRISPR-assoc_Cas7/Cst2/DevR"/>
</dbReference>
<keyword evidence="1" id="KW-0051">Antiviral defense</keyword>
<dbReference type="Pfam" id="PF01905">
    <property type="entry name" value="DevR"/>
    <property type="match status" value="1"/>
</dbReference>
<evidence type="ECO:0000256" key="2">
    <source>
        <dbReference type="ARBA" id="ARBA00025626"/>
    </source>
</evidence>
<dbReference type="NCBIfam" id="TIGR02585">
    <property type="entry name" value="cas_Cst2_DevR"/>
    <property type="match status" value="1"/>
</dbReference>
<dbReference type="OrthoDB" id="9781560at2"/>
<evidence type="ECO:0000256" key="1">
    <source>
        <dbReference type="ARBA" id="ARBA00023118"/>
    </source>
</evidence>
<proteinExistence type="predicted"/>
<keyword evidence="4" id="KW-1185">Reference proteome</keyword>
<evidence type="ECO:0000313" key="4">
    <source>
        <dbReference type="Proteomes" id="UP000197032"/>
    </source>
</evidence>
<accession>A0A1Z5HVG2</accession>
<dbReference type="Proteomes" id="UP000197032">
    <property type="component" value="Unassembled WGS sequence"/>
</dbReference>
<protein>
    <submittedName>
        <fullName evidence="3">CRISPR-associated negative autoregulator</fullName>
    </submittedName>
</protein>
<dbReference type="NCBIfam" id="TIGR01875">
    <property type="entry name" value="cas_MJ0381"/>
    <property type="match status" value="1"/>
</dbReference>
<dbReference type="AlphaFoldDB" id="A0A1Z5HVG2"/>
<reference evidence="4" key="1">
    <citation type="journal article" date="2017" name="Appl. Environ. Microbiol.">
        <title>Genomic analysis of Calderihabitans maritimus KKC1, a thermophilic hydrogenogenic carboxydotrophic bacterium isolated from marine sediment.</title>
        <authorList>
            <person name="Omae K."/>
            <person name="Yoneda Y."/>
            <person name="Fukuyama Y."/>
            <person name="Yoshida T."/>
            <person name="Sako Y."/>
        </authorList>
    </citation>
    <scope>NUCLEOTIDE SEQUENCE [LARGE SCALE GENOMIC DNA]</scope>
    <source>
        <strain evidence="4">KKC1</strain>
    </source>
</reference>
<organism evidence="3 4">
    <name type="scientific">Calderihabitans maritimus</name>
    <dbReference type="NCBI Taxonomy" id="1246530"/>
    <lineage>
        <taxon>Bacteria</taxon>
        <taxon>Bacillati</taxon>
        <taxon>Bacillota</taxon>
        <taxon>Clostridia</taxon>
        <taxon>Neomoorellales</taxon>
        <taxon>Calderihabitantaceae</taxon>
        <taxon>Calderihabitans</taxon>
    </lineage>
</organism>
<dbReference type="EMBL" id="BDGJ01000126">
    <property type="protein sequence ID" value="GAW93388.1"/>
    <property type="molecule type" value="Genomic_DNA"/>
</dbReference>
<dbReference type="InterPro" id="IPR013414">
    <property type="entry name" value="Cas7/Cst2/DevR_sub_I-B/Tneap"/>
</dbReference>
<gene>
    <name evidence="3" type="ORF">KKC1_25220</name>
</gene>
<name>A0A1Z5HVG2_9FIRM</name>
<dbReference type="GO" id="GO:0051607">
    <property type="term" value="P:defense response to virus"/>
    <property type="evidence" value="ECO:0007669"/>
    <property type="project" value="UniProtKB-KW"/>
</dbReference>